<organism evidence="2 3">
    <name type="scientific">Cucumis melo var. makuwa</name>
    <name type="common">Oriental melon</name>
    <dbReference type="NCBI Taxonomy" id="1194695"/>
    <lineage>
        <taxon>Eukaryota</taxon>
        <taxon>Viridiplantae</taxon>
        <taxon>Streptophyta</taxon>
        <taxon>Embryophyta</taxon>
        <taxon>Tracheophyta</taxon>
        <taxon>Spermatophyta</taxon>
        <taxon>Magnoliopsida</taxon>
        <taxon>eudicotyledons</taxon>
        <taxon>Gunneridae</taxon>
        <taxon>Pentapetalae</taxon>
        <taxon>rosids</taxon>
        <taxon>fabids</taxon>
        <taxon>Cucurbitales</taxon>
        <taxon>Cucurbitaceae</taxon>
        <taxon>Benincaseae</taxon>
        <taxon>Cucumis</taxon>
    </lineage>
</organism>
<feature type="region of interest" description="Disordered" evidence="1">
    <location>
        <begin position="1"/>
        <end position="62"/>
    </location>
</feature>
<accession>A0A5D3C0T2</accession>
<evidence type="ECO:0000313" key="3">
    <source>
        <dbReference type="Proteomes" id="UP000321947"/>
    </source>
</evidence>
<reference evidence="2 3" key="1">
    <citation type="submission" date="2019-08" db="EMBL/GenBank/DDBJ databases">
        <title>Draft genome sequences of two oriental melons (Cucumis melo L. var makuwa).</title>
        <authorList>
            <person name="Kwon S.-Y."/>
        </authorList>
    </citation>
    <scope>NUCLEOTIDE SEQUENCE [LARGE SCALE GENOMIC DNA]</scope>
    <source>
        <strain evidence="3">cv. Chang Bougi</strain>
        <tissue evidence="2">Leaf</tissue>
    </source>
</reference>
<dbReference type="Proteomes" id="UP000321947">
    <property type="component" value="Unassembled WGS sequence"/>
</dbReference>
<gene>
    <name evidence="2" type="ORF">E5676_scaffold68G001010</name>
</gene>
<evidence type="ECO:0000313" key="2">
    <source>
        <dbReference type="EMBL" id="TYK04782.1"/>
    </source>
</evidence>
<sequence>MESLFKAYSNSSDDYDEEDEPKPKRLALSSSPSKRPELEPFKFKPNIRPSHCSHSNPQPHERIMVPGRYISKRERALLSSAPASRAPESFPNPSLQSPPEAYDQVDWDFLDKVMEKKVLDINEECGYGTMSGIPILRVLEENVINRTLLRLVQWWWLSLIFSLLTTLCCSGKENSFRILNLCLRFFEAMFGLKTRPSVKFCKSIVIMRN</sequence>
<comment type="caution">
    <text evidence="2">The sequence shown here is derived from an EMBL/GenBank/DDBJ whole genome shotgun (WGS) entry which is preliminary data.</text>
</comment>
<protein>
    <submittedName>
        <fullName evidence="2">WD repeat-containing protein 25 isoform X2</fullName>
    </submittedName>
</protein>
<name>A0A5D3C0T2_CUCMM</name>
<dbReference type="EMBL" id="SSTD01014035">
    <property type="protein sequence ID" value="TYK04782.1"/>
    <property type="molecule type" value="Genomic_DNA"/>
</dbReference>
<proteinExistence type="predicted"/>
<dbReference type="AlphaFoldDB" id="A0A5D3C0T2"/>
<evidence type="ECO:0000256" key="1">
    <source>
        <dbReference type="SAM" id="MobiDB-lite"/>
    </source>
</evidence>